<keyword evidence="3" id="KW-0732">Signal</keyword>
<keyword evidence="7" id="KW-0325">Glycoprotein</keyword>
<keyword evidence="4 9" id="KW-1133">Transmembrane helix</keyword>
<keyword evidence="8" id="KW-0393">Immunoglobulin domain</keyword>
<dbReference type="InterPro" id="IPR000920">
    <property type="entry name" value="Myelin_P0-rel"/>
</dbReference>
<dbReference type="GeneTree" id="ENSGT00930000152975"/>
<keyword evidence="6" id="KW-1015">Disulfide bond</keyword>
<keyword evidence="12" id="KW-1185">Reference proteome</keyword>
<evidence type="ECO:0000256" key="2">
    <source>
        <dbReference type="ARBA" id="ARBA00022692"/>
    </source>
</evidence>
<dbReference type="GO" id="GO:0005886">
    <property type="term" value="C:plasma membrane"/>
    <property type="evidence" value="ECO:0007669"/>
    <property type="project" value="TreeGrafter"/>
</dbReference>
<comment type="subcellular location">
    <subcellularLocation>
        <location evidence="1">Membrane</location>
        <topology evidence="1">Single-pass type I membrane protein</topology>
    </subcellularLocation>
</comment>
<evidence type="ECO:0000313" key="12">
    <source>
        <dbReference type="Proteomes" id="UP000694388"/>
    </source>
</evidence>
<evidence type="ECO:0000256" key="3">
    <source>
        <dbReference type="ARBA" id="ARBA00022729"/>
    </source>
</evidence>
<dbReference type="PANTHER" id="PTHR13869">
    <property type="entry name" value="MYELIN P0 RELATED"/>
    <property type="match status" value="1"/>
</dbReference>
<dbReference type="Ensembl" id="ENSEBUT00000023473.1">
    <property type="protein sequence ID" value="ENSEBUP00000022897.1"/>
    <property type="gene ID" value="ENSEBUG00000014111.1"/>
</dbReference>
<evidence type="ECO:0000256" key="7">
    <source>
        <dbReference type="ARBA" id="ARBA00023180"/>
    </source>
</evidence>
<keyword evidence="2 9" id="KW-0812">Transmembrane</keyword>
<accession>A0A8C4QZS4</accession>
<dbReference type="GO" id="GO:0098609">
    <property type="term" value="P:cell-cell adhesion"/>
    <property type="evidence" value="ECO:0007669"/>
    <property type="project" value="TreeGrafter"/>
</dbReference>
<evidence type="ECO:0000256" key="5">
    <source>
        <dbReference type="ARBA" id="ARBA00023136"/>
    </source>
</evidence>
<evidence type="ECO:0000256" key="4">
    <source>
        <dbReference type="ARBA" id="ARBA00022989"/>
    </source>
</evidence>
<reference evidence="11" key="2">
    <citation type="submission" date="2025-09" db="UniProtKB">
        <authorList>
            <consortium name="Ensembl"/>
        </authorList>
    </citation>
    <scope>IDENTIFICATION</scope>
</reference>
<feature type="domain" description="Immunoglobulin V-set" evidence="10">
    <location>
        <begin position="65"/>
        <end position="155"/>
    </location>
</feature>
<dbReference type="InterPro" id="IPR013106">
    <property type="entry name" value="Ig_V-set"/>
</dbReference>
<feature type="transmembrane region" description="Helical" evidence="9">
    <location>
        <begin position="191"/>
        <end position="212"/>
    </location>
</feature>
<evidence type="ECO:0000256" key="8">
    <source>
        <dbReference type="ARBA" id="ARBA00023319"/>
    </source>
</evidence>
<dbReference type="SUPFAM" id="SSF48726">
    <property type="entry name" value="Immunoglobulin"/>
    <property type="match status" value="1"/>
</dbReference>
<dbReference type="Proteomes" id="UP000694388">
    <property type="component" value="Unplaced"/>
</dbReference>
<reference evidence="11" key="1">
    <citation type="submission" date="2025-08" db="UniProtKB">
        <authorList>
            <consortium name="Ensembl"/>
        </authorList>
    </citation>
    <scope>IDENTIFICATION</scope>
</reference>
<proteinExistence type="predicted"/>
<sequence length="228" mass="25899">MHITRVFLPIQSWQLPRKGPNKECGVKKICFFLALLSIGFSNPVDINILVHNYTSIQDGEFVFNYEEGQDAVFSLSFTPKHLNVDNIELLWEFQHKKGGKVEKICTVVEKPLSFKDGVEFSGNFADEDVSITVHNISNSDSGYYICWVSDFNNMKIKKQPLLLKIDQEETENPDALKVNKGGVLFDTDSKVVFIVIVMCMIIIFVCTLISLVKRRETNKKEATDNGIL</sequence>
<organism evidence="11 12">
    <name type="scientific">Eptatretus burgeri</name>
    <name type="common">Inshore hagfish</name>
    <dbReference type="NCBI Taxonomy" id="7764"/>
    <lineage>
        <taxon>Eukaryota</taxon>
        <taxon>Metazoa</taxon>
        <taxon>Chordata</taxon>
        <taxon>Craniata</taxon>
        <taxon>Vertebrata</taxon>
        <taxon>Cyclostomata</taxon>
        <taxon>Myxini</taxon>
        <taxon>Myxiniformes</taxon>
        <taxon>Myxinidae</taxon>
        <taxon>Eptatretinae</taxon>
        <taxon>Eptatretus</taxon>
    </lineage>
</organism>
<dbReference type="Pfam" id="PF07686">
    <property type="entry name" value="V-set"/>
    <property type="match status" value="1"/>
</dbReference>
<evidence type="ECO:0000313" key="11">
    <source>
        <dbReference type="Ensembl" id="ENSEBUP00000022897.1"/>
    </source>
</evidence>
<protein>
    <recommendedName>
        <fullName evidence="10">Immunoglobulin V-set domain-containing protein</fullName>
    </recommendedName>
</protein>
<dbReference type="InterPro" id="IPR013783">
    <property type="entry name" value="Ig-like_fold"/>
</dbReference>
<name>A0A8C4QZS4_EPTBU</name>
<dbReference type="AlphaFoldDB" id="A0A8C4QZS4"/>
<evidence type="ECO:0000256" key="1">
    <source>
        <dbReference type="ARBA" id="ARBA00004479"/>
    </source>
</evidence>
<evidence type="ECO:0000256" key="9">
    <source>
        <dbReference type="SAM" id="Phobius"/>
    </source>
</evidence>
<dbReference type="Gene3D" id="2.60.40.10">
    <property type="entry name" value="Immunoglobulins"/>
    <property type="match status" value="1"/>
</dbReference>
<keyword evidence="5 9" id="KW-0472">Membrane</keyword>
<dbReference type="InterPro" id="IPR036179">
    <property type="entry name" value="Ig-like_dom_sf"/>
</dbReference>
<evidence type="ECO:0000259" key="10">
    <source>
        <dbReference type="Pfam" id="PF07686"/>
    </source>
</evidence>
<evidence type="ECO:0000256" key="6">
    <source>
        <dbReference type="ARBA" id="ARBA00023157"/>
    </source>
</evidence>
<dbReference type="PANTHER" id="PTHR13869:SF22">
    <property type="entry name" value="JUNCTIONAL ADHESION MOLECULE-LIKE"/>
    <property type="match status" value="1"/>
</dbReference>